<organism evidence="1 2">
    <name type="scientific">Hyalomma asiaticum</name>
    <name type="common">Tick</name>
    <dbReference type="NCBI Taxonomy" id="266040"/>
    <lineage>
        <taxon>Eukaryota</taxon>
        <taxon>Metazoa</taxon>
        <taxon>Ecdysozoa</taxon>
        <taxon>Arthropoda</taxon>
        <taxon>Chelicerata</taxon>
        <taxon>Arachnida</taxon>
        <taxon>Acari</taxon>
        <taxon>Parasitiformes</taxon>
        <taxon>Ixodida</taxon>
        <taxon>Ixodoidea</taxon>
        <taxon>Ixodidae</taxon>
        <taxon>Hyalomminae</taxon>
        <taxon>Hyalomma</taxon>
    </lineage>
</organism>
<name>A0ACB7TQG5_HYAAI</name>
<dbReference type="EMBL" id="CM023481">
    <property type="protein sequence ID" value="KAH6948491.1"/>
    <property type="molecule type" value="Genomic_DNA"/>
</dbReference>
<accession>A0ACB7TQG5</accession>
<comment type="caution">
    <text evidence="1">The sequence shown here is derived from an EMBL/GenBank/DDBJ whole genome shotgun (WGS) entry which is preliminary data.</text>
</comment>
<protein>
    <submittedName>
        <fullName evidence="1">Uncharacterized protein</fullName>
    </submittedName>
</protein>
<reference evidence="1" key="1">
    <citation type="submission" date="2020-05" db="EMBL/GenBank/DDBJ databases">
        <title>Large-scale comparative analyses of tick genomes elucidate their genetic diversity and vector capacities.</title>
        <authorList>
            <person name="Jia N."/>
            <person name="Wang J."/>
            <person name="Shi W."/>
            <person name="Du L."/>
            <person name="Sun Y."/>
            <person name="Zhan W."/>
            <person name="Jiang J."/>
            <person name="Wang Q."/>
            <person name="Zhang B."/>
            <person name="Ji P."/>
            <person name="Sakyi L.B."/>
            <person name="Cui X."/>
            <person name="Yuan T."/>
            <person name="Jiang B."/>
            <person name="Yang W."/>
            <person name="Lam T.T.-Y."/>
            <person name="Chang Q."/>
            <person name="Ding S."/>
            <person name="Wang X."/>
            <person name="Zhu J."/>
            <person name="Ruan X."/>
            <person name="Zhao L."/>
            <person name="Wei J."/>
            <person name="Que T."/>
            <person name="Du C."/>
            <person name="Cheng J."/>
            <person name="Dai P."/>
            <person name="Han X."/>
            <person name="Huang E."/>
            <person name="Gao Y."/>
            <person name="Liu J."/>
            <person name="Shao H."/>
            <person name="Ye R."/>
            <person name="Li L."/>
            <person name="Wei W."/>
            <person name="Wang X."/>
            <person name="Wang C."/>
            <person name="Yang T."/>
            <person name="Huo Q."/>
            <person name="Li W."/>
            <person name="Guo W."/>
            <person name="Chen H."/>
            <person name="Zhou L."/>
            <person name="Ni X."/>
            <person name="Tian J."/>
            <person name="Zhou Y."/>
            <person name="Sheng Y."/>
            <person name="Liu T."/>
            <person name="Pan Y."/>
            <person name="Xia L."/>
            <person name="Li J."/>
            <person name="Zhao F."/>
            <person name="Cao W."/>
        </authorList>
    </citation>
    <scope>NUCLEOTIDE SEQUENCE</scope>
    <source>
        <strain evidence="1">Hyas-2018</strain>
    </source>
</reference>
<keyword evidence="2" id="KW-1185">Reference proteome</keyword>
<evidence type="ECO:0000313" key="2">
    <source>
        <dbReference type="Proteomes" id="UP000821845"/>
    </source>
</evidence>
<sequence>MAEDEEGSPCFLWTAYDPCVQDAVLEYVKTQAGPNSQVRILRTEALSDDLNACTLFGYLVNALRKRQLFPNWRTTVLTIPEYYQALHFCTARVKQRSGQFYALASEVYYADFLYKKHLQNKDMPVESEFVQEFLDFLSHSNTLNNWQVLKAFKGALEDDRTFAEHIAKSVYLVHGPITEDFTKECIELLLQGRKPRRIVTEVPLDRSVNEKYDVRDVSVHADVSVVPQPDDSTVGKLDSNTTEYTLRIVNAFLRILVNSRDELALATVLASPVIQLPHDAFTELKRLSLEKNSPMCQTAVSYVMQAKLGGDSYAAPENYPLKPYVCKLAAFVDVLQKLQIAIEEESTMVAIGTIVGTLARRIRRTSGHGLVWETVVRCKTELVQLAQRFHDEQDIESRDGADDGTPRIDTLCILRHISDFLSTRRTTCCLLSVIDTRNADSTPLNIPHLLEYFKTPEPPDEDDGYDVPLTKRLSEILEREGATNLLATLREVSGRKKRKRRIQKLPGKATSALSAHKDETKVVQMEVSSKNHSPHPESSAPKKAAKRNILDMCKKQRASSKLVGKDQARITSFFKQ</sequence>
<proteinExistence type="predicted"/>
<evidence type="ECO:0000313" key="1">
    <source>
        <dbReference type="EMBL" id="KAH6948491.1"/>
    </source>
</evidence>
<dbReference type="Proteomes" id="UP000821845">
    <property type="component" value="Chromosome 1"/>
</dbReference>
<gene>
    <name evidence="1" type="ORF">HPB50_024860</name>
</gene>